<gene>
    <name evidence="3" type="ORF">C7957_13717</name>
</gene>
<evidence type="ECO:0000313" key="3">
    <source>
        <dbReference type="EMBL" id="TDP87860.1"/>
    </source>
</evidence>
<dbReference type="EMBL" id="SNXX01000037">
    <property type="protein sequence ID" value="TDP87860.1"/>
    <property type="molecule type" value="Genomic_DNA"/>
</dbReference>
<feature type="coiled-coil region" evidence="1">
    <location>
        <begin position="500"/>
        <end position="544"/>
    </location>
</feature>
<name>A0A4R6RMQ6_9FIRM</name>
<protein>
    <submittedName>
        <fullName evidence="3">KAP-like P-loop domain-containing protein</fullName>
    </submittedName>
</protein>
<dbReference type="Proteomes" id="UP000295176">
    <property type="component" value="Unassembled WGS sequence"/>
</dbReference>
<comment type="caution">
    <text evidence="3">The sequence shown here is derived from an EMBL/GenBank/DDBJ whole genome shotgun (WGS) entry which is preliminary data.</text>
</comment>
<dbReference type="Pfam" id="PF07693">
    <property type="entry name" value="KAP_NTPase"/>
    <property type="match status" value="1"/>
</dbReference>
<dbReference type="Gene3D" id="3.40.50.300">
    <property type="entry name" value="P-loop containing nucleotide triphosphate hydrolases"/>
    <property type="match status" value="1"/>
</dbReference>
<proteinExistence type="predicted"/>
<dbReference type="InterPro" id="IPR011646">
    <property type="entry name" value="KAP_P-loop"/>
</dbReference>
<dbReference type="InterPro" id="IPR027417">
    <property type="entry name" value="P-loop_NTPase"/>
</dbReference>
<dbReference type="AlphaFoldDB" id="A0A4R6RMQ6"/>
<dbReference type="SUPFAM" id="SSF52540">
    <property type="entry name" value="P-loop containing nucleoside triphosphate hydrolases"/>
    <property type="match status" value="1"/>
</dbReference>
<keyword evidence="1" id="KW-0175">Coiled coil</keyword>
<organism evidence="3 4">
    <name type="scientific">Halanaerobium saccharolyticum</name>
    <dbReference type="NCBI Taxonomy" id="43595"/>
    <lineage>
        <taxon>Bacteria</taxon>
        <taxon>Bacillati</taxon>
        <taxon>Bacillota</taxon>
        <taxon>Clostridia</taxon>
        <taxon>Halanaerobiales</taxon>
        <taxon>Halanaerobiaceae</taxon>
        <taxon>Halanaerobium</taxon>
    </lineage>
</organism>
<sequence length="653" mass="77509">MIVEDVVFDYLSKKDTDYAVLINGVWGSGKTYFWKNKLSKRIEEELDYKTIYISLNGISALDEIDRSLFFSAYKFKEKLDIEKIGLKENSLFSNLISGGMTLLGGADSIEKVDLQNFIDLNKTVICFDDLERCYMPIEKILGYINNFVEHDNIKTVIIANENEINGVKFSENNSFKEELAFKFVNANEEEGEIKEEFESVLKFINENYSYYSKIKEKLIGKTVNFSPGERYYDSVIDDFIERYEEEYKKYLFKEKEVILQIFLESGKKLNKEPEKKEKDNKNRNLRILKHALDDFNKIFDEIQKYNSEKLFESLFIYFVALSFEHKLSEISRDEMLRVNGDHHIKERTFHEGKKNISLKFVQKYYIGKNNLFFESFISIVNYIESGFLDKKLLEKEINDKIPLEEEGSQAYKIFNNWWTIKDDGTFYEVTDELMEDIKNGDIDFELYKHTFTRLLFFVEKGVLPITAENLFEKFKEGAREAVKKSEPLPMQQKPSISSEVNRLSEKNQRLIKKLNQSTVKIKKEEKEKRLKKKLEKLINDLFNNQKMFFKKIYNHLDEYDIRPVMDYLDIDKIIYDFDQLDNNIILELRNILDRRYNYSSVSEHLAADLDGLEKLKTGLEFYIDENIEDNKLRKIIVKFLIEDIEDICHKLRN</sequence>
<evidence type="ECO:0000259" key="2">
    <source>
        <dbReference type="Pfam" id="PF07693"/>
    </source>
</evidence>
<accession>A0A4R6RMQ6</accession>
<evidence type="ECO:0000313" key="4">
    <source>
        <dbReference type="Proteomes" id="UP000295176"/>
    </source>
</evidence>
<evidence type="ECO:0000256" key="1">
    <source>
        <dbReference type="SAM" id="Coils"/>
    </source>
</evidence>
<reference evidence="3 4" key="1">
    <citation type="submission" date="2019-03" db="EMBL/GenBank/DDBJ databases">
        <title>Subsurface microbial communities from deep shales in Ohio and West Virginia, USA.</title>
        <authorList>
            <person name="Wrighton K."/>
        </authorList>
    </citation>
    <scope>NUCLEOTIDE SEQUENCE [LARGE SCALE GENOMIC DNA]</scope>
    <source>
        <strain evidence="3 4">MSL 7</strain>
    </source>
</reference>
<dbReference type="RefSeq" id="WP_166637193.1">
    <property type="nucleotide sequence ID" value="NZ_SNXX01000037.1"/>
</dbReference>
<feature type="domain" description="KAP NTPase" evidence="2">
    <location>
        <begin position="10"/>
        <end position="166"/>
    </location>
</feature>